<feature type="transmembrane region" description="Helical" evidence="1">
    <location>
        <begin position="211"/>
        <end position="237"/>
    </location>
</feature>
<feature type="transmembrane region" description="Helical" evidence="1">
    <location>
        <begin position="330"/>
        <end position="353"/>
    </location>
</feature>
<feature type="transmembrane region" description="Helical" evidence="1">
    <location>
        <begin position="172"/>
        <end position="199"/>
    </location>
</feature>
<feature type="transmembrane region" description="Helical" evidence="1">
    <location>
        <begin position="282"/>
        <end position="299"/>
    </location>
</feature>
<protein>
    <recommendedName>
        <fullName evidence="4">Glycosyltransferase RgtA/B/C/D-like domain-containing protein</fullName>
    </recommendedName>
</protein>
<dbReference type="Proteomes" id="UP001493487">
    <property type="component" value="Unassembled WGS sequence"/>
</dbReference>
<organism evidence="2 3">
    <name type="scientific">Cohnella silvisoli</name>
    <dbReference type="NCBI Taxonomy" id="2873699"/>
    <lineage>
        <taxon>Bacteria</taxon>
        <taxon>Bacillati</taxon>
        <taxon>Bacillota</taxon>
        <taxon>Bacilli</taxon>
        <taxon>Bacillales</taxon>
        <taxon>Paenibacillaceae</taxon>
        <taxon>Cohnella</taxon>
    </lineage>
</organism>
<evidence type="ECO:0008006" key="4">
    <source>
        <dbReference type="Google" id="ProtNLM"/>
    </source>
</evidence>
<proteinExistence type="predicted"/>
<feature type="transmembrane region" description="Helical" evidence="1">
    <location>
        <begin position="121"/>
        <end position="138"/>
    </location>
</feature>
<name>A0ABV1KTR3_9BACL</name>
<dbReference type="EMBL" id="JASKHM010000007">
    <property type="protein sequence ID" value="MEQ4483484.1"/>
    <property type="molecule type" value="Genomic_DNA"/>
</dbReference>
<evidence type="ECO:0000256" key="1">
    <source>
        <dbReference type="SAM" id="Phobius"/>
    </source>
</evidence>
<feature type="transmembrane region" description="Helical" evidence="1">
    <location>
        <begin position="69"/>
        <end position="100"/>
    </location>
</feature>
<dbReference type="RefSeq" id="WP_232185786.1">
    <property type="nucleotide sequence ID" value="NZ_JAIOAP010000006.1"/>
</dbReference>
<accession>A0ABV1KTR3</accession>
<sequence length="482" mass="55515">MINKKAATLIYAALTLIVVLCMIPKYSYNDPDTFWHIELGKYMLQHGTVLHHAIHTFYNDQLPYVPHEFGFQLIIALLYMAFGWPGIYVLTAVCLLLLVLGLYRLTRVSRKEMGLEQHHSVLFLFVLAVTCCIYYYYFTTRPQMISSVLIVWFFVYLREFRMQSAVKYSVLLVLISLAVANIHAGVWLVIAVFTGMAILEAWAEKRFSKRSVITFALVYIAGLINVGGLKSILYILTVTKNHFNMRIDEWQPINFGDWMNFPRLILLLFFISILPFVMHKKLFRFMFMLGIVYLGISSYKQNLFMWLFIPYFAATFVDVVPYVHKIRIQWSTGLMATCLSIALSLNILSAFLFPTKINDKDYPVEEMTYILKHTPEGVRPKVLARYGSSGYVMFRGGDILCDGRQDPFITASSKGVFGWTAFERSMNGFSDYLPDIVAYDHPDYVITSSNSSGKQFNNWVEKFGKPVFKGPYGNVFRIDKTS</sequence>
<gene>
    <name evidence="2" type="ORF">QJS35_13895</name>
</gene>
<feature type="transmembrane region" description="Helical" evidence="1">
    <location>
        <begin position="306"/>
        <end position="324"/>
    </location>
</feature>
<keyword evidence="1" id="KW-1133">Transmembrane helix</keyword>
<feature type="transmembrane region" description="Helical" evidence="1">
    <location>
        <begin position="144"/>
        <end position="160"/>
    </location>
</feature>
<keyword evidence="1" id="KW-0812">Transmembrane</keyword>
<keyword evidence="1" id="KW-0472">Membrane</keyword>
<feature type="transmembrane region" description="Helical" evidence="1">
    <location>
        <begin position="258"/>
        <end position="276"/>
    </location>
</feature>
<evidence type="ECO:0000313" key="2">
    <source>
        <dbReference type="EMBL" id="MEQ4483484.1"/>
    </source>
</evidence>
<keyword evidence="3" id="KW-1185">Reference proteome</keyword>
<evidence type="ECO:0000313" key="3">
    <source>
        <dbReference type="Proteomes" id="UP001493487"/>
    </source>
</evidence>
<reference evidence="2 3" key="1">
    <citation type="journal article" date="2023" name="Genome Announc.">
        <title>Pan-Genome Analyses of the Genus Cohnella and Proposal of the Novel Species Cohnella silvisoli sp. nov., Isolated from Forest Soil.</title>
        <authorList>
            <person name="Wang C."/>
            <person name="Mao L."/>
            <person name="Bao G."/>
            <person name="Zhu H."/>
        </authorList>
    </citation>
    <scope>NUCLEOTIDE SEQUENCE [LARGE SCALE GENOMIC DNA]</scope>
    <source>
        <strain evidence="2 3">NL03-T5-1</strain>
    </source>
</reference>
<comment type="caution">
    <text evidence="2">The sequence shown here is derived from an EMBL/GenBank/DDBJ whole genome shotgun (WGS) entry which is preliminary data.</text>
</comment>